<evidence type="ECO:0000313" key="1">
    <source>
        <dbReference type="EMBL" id="MEK0307118.1"/>
    </source>
</evidence>
<dbReference type="SUPFAM" id="SSF55961">
    <property type="entry name" value="Bet v1-like"/>
    <property type="match status" value="1"/>
</dbReference>
<dbReference type="InterPro" id="IPR023393">
    <property type="entry name" value="START-like_dom_sf"/>
</dbReference>
<accession>A0ABU8ZPJ4</accession>
<comment type="caution">
    <text evidence="1">The sequence shown here is derived from an EMBL/GenBank/DDBJ whole genome shotgun (WGS) entry which is preliminary data.</text>
</comment>
<reference evidence="1 2" key="1">
    <citation type="submission" date="2024-02" db="EMBL/GenBank/DDBJ databases">
        <title>Bifidobacterium honeyensis sp. nov., isolated from the comb honey.</title>
        <authorList>
            <person name="Liu W."/>
            <person name="Li Y."/>
        </authorList>
    </citation>
    <scope>NUCLEOTIDE SEQUENCE [LARGE SCALE GENOMIC DNA]</scope>
    <source>
        <strain evidence="1 2">IMAU50988</strain>
    </source>
</reference>
<evidence type="ECO:0000313" key="2">
    <source>
        <dbReference type="Proteomes" id="UP001373159"/>
    </source>
</evidence>
<dbReference type="Gene3D" id="3.30.530.20">
    <property type="match status" value="1"/>
</dbReference>
<organism evidence="1 2">
    <name type="scientific">Bifidobacterium favimelis</name>
    <dbReference type="NCBI Taxonomy" id="3122979"/>
    <lineage>
        <taxon>Bacteria</taxon>
        <taxon>Bacillati</taxon>
        <taxon>Actinomycetota</taxon>
        <taxon>Actinomycetes</taxon>
        <taxon>Bifidobacteriales</taxon>
        <taxon>Bifidobacteriaceae</taxon>
        <taxon>Bifidobacterium</taxon>
    </lineage>
</organism>
<keyword evidence="2" id="KW-1185">Reference proteome</keyword>
<protein>
    <submittedName>
        <fullName evidence="1">SRPBCC family protein</fullName>
    </submittedName>
</protein>
<dbReference type="Proteomes" id="UP001373159">
    <property type="component" value="Unassembled WGS sequence"/>
</dbReference>
<gene>
    <name evidence="1" type="ORF">V8P97_06560</name>
</gene>
<proteinExistence type="predicted"/>
<dbReference type="RefSeq" id="WP_340469834.1">
    <property type="nucleotide sequence ID" value="NZ_JBANBB010000002.1"/>
</dbReference>
<name>A0ABU8ZPJ4_9BIFI</name>
<sequence length="139" mass="15487">MKFSYEMTTDLSMEQLWPYYADVKRWFAWESDLEDIELDGAFATGTTGRMTMTGQPPMPYTLVKVEEGRSFTDKSTVPDVGDVYFAHELAERDGRTLIRHSVELVPVGGVDTPDTAHAAAGIFSDVPDSVFALIKSARE</sequence>
<dbReference type="EMBL" id="JBANBB010000002">
    <property type="protein sequence ID" value="MEK0307118.1"/>
    <property type="molecule type" value="Genomic_DNA"/>
</dbReference>